<feature type="compositionally biased region" description="Basic and acidic residues" evidence="5">
    <location>
        <begin position="1804"/>
        <end position="1820"/>
    </location>
</feature>
<gene>
    <name evidence="7" type="ORF">DdX_04670</name>
</gene>
<feature type="compositionally biased region" description="Polar residues" evidence="5">
    <location>
        <begin position="1752"/>
        <end position="1797"/>
    </location>
</feature>
<keyword evidence="3" id="KW-0206">Cytoskeleton</keyword>
<dbReference type="PANTHER" id="PTHR23169:SF23">
    <property type="entry name" value="SHORT STOP, ISOFORM H"/>
    <property type="match status" value="1"/>
</dbReference>
<dbReference type="Pfam" id="PF00435">
    <property type="entry name" value="Spectrin"/>
    <property type="match status" value="5"/>
</dbReference>
<dbReference type="InterPro" id="IPR002017">
    <property type="entry name" value="Spectrin_repeat"/>
</dbReference>
<dbReference type="GO" id="GO:0045104">
    <property type="term" value="P:intermediate filament cytoskeleton organization"/>
    <property type="evidence" value="ECO:0007669"/>
    <property type="project" value="InterPro"/>
</dbReference>
<feature type="compositionally biased region" description="Polar residues" evidence="5">
    <location>
        <begin position="2107"/>
        <end position="2123"/>
    </location>
</feature>
<evidence type="ECO:0000256" key="4">
    <source>
        <dbReference type="SAM" id="Coils"/>
    </source>
</evidence>
<evidence type="ECO:0000313" key="8">
    <source>
        <dbReference type="Proteomes" id="UP001201812"/>
    </source>
</evidence>
<name>A0AAD4NC28_9BILA</name>
<dbReference type="GO" id="GO:0005886">
    <property type="term" value="C:plasma membrane"/>
    <property type="evidence" value="ECO:0007669"/>
    <property type="project" value="UniProtKB-SubCell"/>
</dbReference>
<dbReference type="PANTHER" id="PTHR23169">
    <property type="entry name" value="ENVOPLAKIN"/>
    <property type="match status" value="1"/>
</dbReference>
<dbReference type="Gene3D" id="1.20.58.60">
    <property type="match status" value="12"/>
</dbReference>
<evidence type="ECO:0000256" key="5">
    <source>
        <dbReference type="SAM" id="MobiDB-lite"/>
    </source>
</evidence>
<dbReference type="InterPro" id="IPR011992">
    <property type="entry name" value="EF-hand-dom_pair"/>
</dbReference>
<dbReference type="InterPro" id="IPR018159">
    <property type="entry name" value="Spectrin/alpha-actinin"/>
</dbReference>
<feature type="compositionally biased region" description="Low complexity" evidence="5">
    <location>
        <begin position="2062"/>
        <end position="2078"/>
    </location>
</feature>
<dbReference type="SMART" id="SM00243">
    <property type="entry name" value="GAS2"/>
    <property type="match status" value="1"/>
</dbReference>
<proteinExistence type="predicted"/>
<feature type="compositionally biased region" description="Low complexity" evidence="5">
    <location>
        <begin position="2148"/>
        <end position="2159"/>
    </location>
</feature>
<dbReference type="GO" id="GO:0008017">
    <property type="term" value="F:microtubule binding"/>
    <property type="evidence" value="ECO:0007669"/>
    <property type="project" value="InterPro"/>
</dbReference>
<feature type="coiled-coil region" evidence="4">
    <location>
        <begin position="827"/>
        <end position="865"/>
    </location>
</feature>
<feature type="compositionally biased region" description="Polar residues" evidence="5">
    <location>
        <begin position="2197"/>
        <end position="2215"/>
    </location>
</feature>
<reference evidence="7" key="1">
    <citation type="submission" date="2022-01" db="EMBL/GenBank/DDBJ databases">
        <title>Genome Sequence Resource for Two Populations of Ditylenchus destructor, the Migratory Endoparasitic Phytonematode.</title>
        <authorList>
            <person name="Zhang H."/>
            <person name="Lin R."/>
            <person name="Xie B."/>
        </authorList>
    </citation>
    <scope>NUCLEOTIDE SEQUENCE</scope>
    <source>
        <strain evidence="7">BazhouSP</strain>
    </source>
</reference>
<dbReference type="Pfam" id="PF02187">
    <property type="entry name" value="GAS2"/>
    <property type="match status" value="1"/>
</dbReference>
<feature type="compositionally biased region" description="Low complexity" evidence="5">
    <location>
        <begin position="2129"/>
        <end position="2138"/>
    </location>
</feature>
<dbReference type="PROSITE" id="PS51460">
    <property type="entry name" value="GAR"/>
    <property type="match status" value="1"/>
</dbReference>
<feature type="region of interest" description="Disordered" evidence="5">
    <location>
        <begin position="2057"/>
        <end position="2078"/>
    </location>
</feature>
<comment type="subcellular location">
    <subcellularLocation>
        <location evidence="1">Cytoplasm</location>
        <location evidence="1">Cytoskeleton</location>
    </subcellularLocation>
</comment>
<feature type="coiled-coil region" evidence="4">
    <location>
        <begin position="1191"/>
        <end position="1225"/>
    </location>
</feature>
<dbReference type="InterPro" id="IPR036534">
    <property type="entry name" value="GAR_dom_sf"/>
</dbReference>
<dbReference type="GO" id="GO:0042060">
    <property type="term" value="P:wound healing"/>
    <property type="evidence" value="ECO:0007669"/>
    <property type="project" value="TreeGrafter"/>
</dbReference>
<keyword evidence="8" id="KW-1185">Reference proteome</keyword>
<accession>A0AAD4NC28</accession>
<dbReference type="SMART" id="SM00150">
    <property type="entry name" value="SPEC"/>
    <property type="match status" value="14"/>
</dbReference>
<dbReference type="Gene3D" id="1.10.238.10">
    <property type="entry name" value="EF-hand"/>
    <property type="match status" value="1"/>
</dbReference>
<dbReference type="SUPFAM" id="SSF46966">
    <property type="entry name" value="Spectrin repeat"/>
    <property type="match status" value="14"/>
</dbReference>
<evidence type="ECO:0000313" key="7">
    <source>
        <dbReference type="EMBL" id="KAI1722356.1"/>
    </source>
</evidence>
<organism evidence="7 8">
    <name type="scientific">Ditylenchus destructor</name>
    <dbReference type="NCBI Taxonomy" id="166010"/>
    <lineage>
        <taxon>Eukaryota</taxon>
        <taxon>Metazoa</taxon>
        <taxon>Ecdysozoa</taxon>
        <taxon>Nematoda</taxon>
        <taxon>Chromadorea</taxon>
        <taxon>Rhabditida</taxon>
        <taxon>Tylenchina</taxon>
        <taxon>Tylenchomorpha</taxon>
        <taxon>Sphaerularioidea</taxon>
        <taxon>Anguinidae</taxon>
        <taxon>Anguininae</taxon>
        <taxon>Ditylenchus</taxon>
    </lineage>
</organism>
<evidence type="ECO:0000256" key="1">
    <source>
        <dbReference type="ARBA" id="ARBA00004245"/>
    </source>
</evidence>
<keyword evidence="2" id="KW-0963">Cytoplasm</keyword>
<dbReference type="InterPro" id="IPR043197">
    <property type="entry name" value="Plakin"/>
</dbReference>
<dbReference type="GO" id="GO:0030056">
    <property type="term" value="C:hemidesmosome"/>
    <property type="evidence" value="ECO:0007669"/>
    <property type="project" value="TreeGrafter"/>
</dbReference>
<dbReference type="GO" id="GO:0031122">
    <property type="term" value="P:cytoplasmic microtubule organization"/>
    <property type="evidence" value="ECO:0007669"/>
    <property type="project" value="TreeGrafter"/>
</dbReference>
<protein>
    <submittedName>
        <fullName evidence="7">Spectrin repeat domain-containing protein</fullName>
    </submittedName>
</protein>
<dbReference type="CDD" id="cd00176">
    <property type="entry name" value="SPEC"/>
    <property type="match status" value="4"/>
</dbReference>
<dbReference type="Gene3D" id="3.30.920.20">
    <property type="entry name" value="Gas2-like domain"/>
    <property type="match status" value="1"/>
</dbReference>
<comment type="caution">
    <text evidence="7">The sequence shown here is derived from an EMBL/GenBank/DDBJ whole genome shotgun (WGS) entry which is preliminary data.</text>
</comment>
<feature type="region of interest" description="Disordered" evidence="5">
    <location>
        <begin position="1752"/>
        <end position="1820"/>
    </location>
</feature>
<dbReference type="SUPFAM" id="SSF143575">
    <property type="entry name" value="GAS2 domain-like"/>
    <property type="match status" value="1"/>
</dbReference>
<evidence type="ECO:0000259" key="6">
    <source>
        <dbReference type="PROSITE" id="PS51460"/>
    </source>
</evidence>
<sequence>MDVCIGRKDINNSDALYSECAARCDSLLSKLSQEKETVDQSMQSDVLLESRPSKTDAAIQDLGNYNEAYKVLVNWLEETEELVANLKPPSSDHKVVRAQLQNHDFQLKLVEDKLPSINEFLAMVERIDTSDEQKAIMQTKADEVSSRYTDLVEAVNGRRQLLQDAQISIAEFSQLVKHLGKFLDDADKTLQIFGKIPTEADRLNEQIRLQKELQNQLDSMRPQFDRLVELNSDIIKIVGVEDANELEATVRHLTSKYNDIGTRCQNCGNLLAALAEDINVFLANTNQLAEWLDGAEREIEQFEKVAVQPDELIEQSEQLTKLSIAVAEQGALVSQVVEDSRELCSHASGSEAIALQYRIDHLRNRYSRLASEAENKIAVLSKAIPLSEEVKEGFGEVEDFLNGVEEDLENLEQVPLDEQIQIVSTLEKDIEEFRPQFDSLQTMCIDLQRLSCDSKASELAKESMDLNILWVNRRVEQLRSAERQSRHTFDILDFWIDWFVETKENIMQAEKPSVDMECLKTQLKQQRKINEEIANEKAGLRDVVVDASKAARELSSTLGTNEENGLLNKIEKAKNLAEECSELGLERLSELEQALALCKELDSSYIELNDWMDGVEEELRNCEPITTGMSPKELMQQQTHNNTMLQSIQAQRPIIAKFDRNITALSELCSAADADNLREINEQVTERFTELANAFKERGDALNSTIEQSSQFSDRLNVFLANLDGAAVQLRQAEPPSARPPVLNRQLVDNAQVMELLKQKEAAFRAMKESAQEVLMQSRATEPAVKEIAQNIEMLDDLWLELQSGTTIRHNLLNQCLERAELFWQEYEKCQNKALSLRQDLVDAMNQASDNTAENQEQLQKLTQIQADIGLMNNPNGMINQMRAIGGQLCALLNEDESAYVEQHFIMFDSNWNAFLAMYSQISGTLSANMDKSAHFNALLNDLGDFLGIAEIRFSQLSSSFATANADAVRQELIQLEVIRKDLDDRALLREQLGSLSAELCFNASIAQSNSIRSSVAELNQRWNRLYSQLNDREQRLEKTLLEMGQFAQAHEQLSAWISKTSNTLDSIRIEPDADLKHIEIEACKLGVIQNDIQAHRPNYEAIMRAGKVIIDADVESAENTKALLRNLETKWDELLMRAEQNARELTAAKQHASSRNRELDRWTMWLADVLKELNSTKPIGGLPETAHSQLDEFRILKADVEQKRSALEADLERWGEELDSHSTEAEQGPQARSALKKQYNKILEDWAGVEEKIGVREKRLGDALRDAVEMQNGMDEITDWLAEADSHLSIAPAISRNLETLQKQLDQQTVFHADVQTNKEKLKELQNKGVRIQLSYSLISELENALVDTQEFVESRDELLHWIEASMEQLGVKINEGASTAQERIREGIDEHKAFQEQIHRRSSTFETTCLRGKALEDHAPPNEKKTKRNEVETLKQRWDELKKLSAKRQKTLEEALIQSGQFDELLAELSTWLETHLSPLENEANGQNNMGDVETLHTLLAEHFKFVEGEVDAHKPNLEAIRQRAEKIITSPGSSPDQIDEIKGKLGDINDKWSRMDVAVKKKEESLTNALTKAVDMSEMMHELTVAIADIESKVRRLTVPFDESAVLAETDQLSKIKKDVQQKSSDFNKTLELARHIHANCHPRAELSMRELIRSLTGKWELMDNLVKEKEEKLNARLAEIREHTKKVAELLDYTNEKKAELEIMTSSDDHNKLEQLATLMGEQNMFKSDLLSRQPEVDEAVKILKKTVPTTPTQGNAGTDSMGSSMHQSITSLNSPTANKSPITSTPLTPTKKSMSKVRLNQERERQPPKSERVKKTEVLAEGWKQLIKDAEAYEERLKHRKAYLEEMKRLETFTFDEWRERYLQWNDHGKARISDLFRRIDKSGTGVVPRKLFIEGILASKFPTTELEMCRVADEFDKGDGLISAKEFMNALRFDPKKRRFEPKSETERIHEEIAREQSRCTCSHRFPIQQISSEKDKVQYGFGYGSSMKRMVRILRSTVMVRVGGGWEALDEFLLKHDPCRAKGRINTEMFYEDTRPAGALDQMHTFEFSGHRKMSSPSSQSSSIGISPIGPIMKIREKTERSMPMFKKPVGRPALAANHPQLQPYTSRRASDNSLLDDSRIPRPASAASSRQGSRHNLLDPSTPTGSRPPSRMGFDPAERSDSFGSLDRPTRIPSIRGAKGVRYNGRGSGTATPTSAQPSPKHSAQWQ</sequence>
<dbReference type="GO" id="GO:0005882">
    <property type="term" value="C:intermediate filament"/>
    <property type="evidence" value="ECO:0007669"/>
    <property type="project" value="TreeGrafter"/>
</dbReference>
<dbReference type="SUPFAM" id="SSF47473">
    <property type="entry name" value="EF-hand"/>
    <property type="match status" value="1"/>
</dbReference>
<evidence type="ECO:0000256" key="3">
    <source>
        <dbReference type="ARBA" id="ARBA00023212"/>
    </source>
</evidence>
<feature type="region of interest" description="Disordered" evidence="5">
    <location>
        <begin position="2097"/>
        <end position="2215"/>
    </location>
</feature>
<keyword evidence="4" id="KW-0175">Coiled coil</keyword>
<feature type="domain" description="GAR" evidence="6">
    <location>
        <begin position="1950"/>
        <end position="2027"/>
    </location>
</feature>
<evidence type="ECO:0000256" key="2">
    <source>
        <dbReference type="ARBA" id="ARBA00022490"/>
    </source>
</evidence>
<dbReference type="EMBL" id="JAKKPZ010000004">
    <property type="protein sequence ID" value="KAI1722356.1"/>
    <property type="molecule type" value="Genomic_DNA"/>
</dbReference>
<dbReference type="GO" id="GO:0005198">
    <property type="term" value="F:structural molecule activity"/>
    <property type="evidence" value="ECO:0007669"/>
    <property type="project" value="TreeGrafter"/>
</dbReference>
<dbReference type="InterPro" id="IPR003108">
    <property type="entry name" value="GAR_dom"/>
</dbReference>
<dbReference type="GO" id="GO:0005737">
    <property type="term" value="C:cytoplasm"/>
    <property type="evidence" value="ECO:0007669"/>
    <property type="project" value="TreeGrafter"/>
</dbReference>
<dbReference type="Proteomes" id="UP001201812">
    <property type="component" value="Unassembled WGS sequence"/>
</dbReference>